<dbReference type="InterPro" id="IPR045865">
    <property type="entry name" value="ACT-like_dom_sf"/>
</dbReference>
<evidence type="ECO:0000256" key="2">
    <source>
        <dbReference type="ARBA" id="ARBA00013143"/>
    </source>
</evidence>
<dbReference type="Pfam" id="PF02826">
    <property type="entry name" value="2-Hacid_dh_C"/>
    <property type="match status" value="1"/>
</dbReference>
<dbReference type="CDD" id="cd12174">
    <property type="entry name" value="PGDH_like_3"/>
    <property type="match status" value="1"/>
</dbReference>
<dbReference type="SUPFAM" id="SSF55021">
    <property type="entry name" value="ACT-like"/>
    <property type="match status" value="1"/>
</dbReference>
<gene>
    <name evidence="8" type="ORF">OAUR00152_LOCUS25356</name>
</gene>
<dbReference type="GO" id="GO:0051287">
    <property type="term" value="F:NAD binding"/>
    <property type="evidence" value="ECO:0007669"/>
    <property type="project" value="InterPro"/>
</dbReference>
<dbReference type="InterPro" id="IPR006139">
    <property type="entry name" value="D-isomer_2_OHA_DH_cat_dom"/>
</dbReference>
<dbReference type="PROSITE" id="PS51671">
    <property type="entry name" value="ACT"/>
    <property type="match status" value="1"/>
</dbReference>
<dbReference type="SUPFAM" id="SSF52283">
    <property type="entry name" value="Formate/glycerate dehydrogenase catalytic domain-like"/>
    <property type="match status" value="1"/>
</dbReference>
<dbReference type="InterPro" id="IPR029753">
    <property type="entry name" value="D-isomer_DH_CS"/>
</dbReference>
<dbReference type="Gene3D" id="3.30.70.260">
    <property type="match status" value="1"/>
</dbReference>
<feature type="domain" description="ACT" evidence="7">
    <location>
        <begin position="384"/>
        <end position="460"/>
    </location>
</feature>
<proteinExistence type="inferred from homology"/>
<comment type="similarity">
    <text evidence="6">Belongs to the D-isomer specific 2-hydroxyacid dehydrogenase family.</text>
</comment>
<reference evidence="8" key="1">
    <citation type="submission" date="2021-01" db="EMBL/GenBank/DDBJ databases">
        <authorList>
            <person name="Corre E."/>
            <person name="Pelletier E."/>
            <person name="Niang G."/>
            <person name="Scheremetjew M."/>
            <person name="Finn R."/>
            <person name="Kale V."/>
            <person name="Holt S."/>
            <person name="Cochrane G."/>
            <person name="Meng A."/>
            <person name="Brown T."/>
            <person name="Cohen L."/>
        </authorList>
    </citation>
    <scope>NUCLEOTIDE SEQUENCE</scope>
    <source>
        <strain evidence="8">Isolate 1302-5</strain>
    </source>
</reference>
<dbReference type="PANTHER" id="PTHR42938">
    <property type="entry name" value="FORMATE DEHYDROGENASE 1"/>
    <property type="match status" value="1"/>
</dbReference>
<evidence type="ECO:0000256" key="6">
    <source>
        <dbReference type="RuleBase" id="RU003719"/>
    </source>
</evidence>
<dbReference type="PROSITE" id="PS00065">
    <property type="entry name" value="D_2_HYDROXYACID_DH_1"/>
    <property type="match status" value="1"/>
</dbReference>
<evidence type="ECO:0000313" key="8">
    <source>
        <dbReference type="EMBL" id="CAE2258331.1"/>
    </source>
</evidence>
<evidence type="ECO:0000256" key="3">
    <source>
        <dbReference type="ARBA" id="ARBA00023002"/>
    </source>
</evidence>
<dbReference type="InterPro" id="IPR002912">
    <property type="entry name" value="ACT_dom"/>
</dbReference>
<keyword evidence="4" id="KW-0520">NAD</keyword>
<dbReference type="Gene3D" id="3.40.50.720">
    <property type="entry name" value="NAD(P)-binding Rossmann-like Domain"/>
    <property type="match status" value="2"/>
</dbReference>
<name>A0A7S4JBF2_9STRA</name>
<keyword evidence="3 6" id="KW-0560">Oxidoreductase</keyword>
<dbReference type="Pfam" id="PF00389">
    <property type="entry name" value="2-Hacid_dh"/>
    <property type="match status" value="1"/>
</dbReference>
<comment type="pathway">
    <text evidence="1">Amino-acid biosynthesis; L-serine biosynthesis; L-serine from 3-phospho-D-glycerate: step 1/3.</text>
</comment>
<accession>A0A7S4JBF2</accession>
<evidence type="ECO:0000256" key="4">
    <source>
        <dbReference type="ARBA" id="ARBA00023027"/>
    </source>
</evidence>
<dbReference type="InterPro" id="IPR006140">
    <property type="entry name" value="D-isomer_DH_NAD-bd"/>
</dbReference>
<evidence type="ECO:0000256" key="1">
    <source>
        <dbReference type="ARBA" id="ARBA00005216"/>
    </source>
</evidence>
<evidence type="ECO:0000256" key="5">
    <source>
        <dbReference type="ARBA" id="ARBA00048731"/>
    </source>
</evidence>
<dbReference type="EC" id="1.1.1.95" evidence="2"/>
<dbReference type="SUPFAM" id="SSF51735">
    <property type="entry name" value="NAD(P)-binding Rossmann-fold domains"/>
    <property type="match status" value="1"/>
</dbReference>
<dbReference type="InterPro" id="IPR029752">
    <property type="entry name" value="D-isomer_DH_CS1"/>
</dbReference>
<sequence length="476" mass="51024">MLSTSTAAALRCAAAVRPRAGAVCSVASARYLSDLSVEIEHGRGQWKKYGDLTNFVPGKFQIKCHNKISPSGLQRFDADKYDVRRDGSEAANAHAILLRSHKLQEDDVAHTVRAIARCGAGTNNIPVARMTELGIPVFNTPGANANAVKELVLCGMLLGSRRVVDGVNHMRSLGEQGLARERVEKDKSMFGGREVKGKTLAVIGLGHIGSSTARDAAKGLGMDIVGYDPGLSVEAALKLPRNIKLADSIASAVTNADYISLNIPYIKGEGGTHGIINADIIDNCKSDAVFLNFARGELVDSDSMKAFLDRGDGRYVTDFPEDQCWDHPNCVVLPHLGASTEEAEDAAASMAADTIRDFLETGTIRNSVNFPDTSLPDRPEDCVRFTIVNKNIPGALAAITEAFAKGGLNITQQINHSRGDVAYNVLDIDTDGHDDVVSFKNVQEDITMTDGVLSSRIIYGKPGMGYAKNLGGDYFV</sequence>
<dbReference type="PANTHER" id="PTHR42938:SF47">
    <property type="entry name" value="HYDROXYPYRUVATE REDUCTASE"/>
    <property type="match status" value="1"/>
</dbReference>
<organism evidence="8">
    <name type="scientific">Odontella aurita</name>
    <dbReference type="NCBI Taxonomy" id="265563"/>
    <lineage>
        <taxon>Eukaryota</taxon>
        <taxon>Sar</taxon>
        <taxon>Stramenopiles</taxon>
        <taxon>Ochrophyta</taxon>
        <taxon>Bacillariophyta</taxon>
        <taxon>Mediophyceae</taxon>
        <taxon>Biddulphiophycidae</taxon>
        <taxon>Eupodiscales</taxon>
        <taxon>Odontellaceae</taxon>
        <taxon>Odontella</taxon>
    </lineage>
</organism>
<dbReference type="PROSITE" id="PS00671">
    <property type="entry name" value="D_2_HYDROXYACID_DH_3"/>
    <property type="match status" value="1"/>
</dbReference>
<dbReference type="EMBL" id="HBKQ01036778">
    <property type="protein sequence ID" value="CAE2258331.1"/>
    <property type="molecule type" value="Transcribed_RNA"/>
</dbReference>
<comment type="catalytic activity">
    <reaction evidence="5">
        <text>(2R)-3-phosphoglycerate + NAD(+) = 3-phosphooxypyruvate + NADH + H(+)</text>
        <dbReference type="Rhea" id="RHEA:12641"/>
        <dbReference type="ChEBI" id="CHEBI:15378"/>
        <dbReference type="ChEBI" id="CHEBI:18110"/>
        <dbReference type="ChEBI" id="CHEBI:57540"/>
        <dbReference type="ChEBI" id="CHEBI:57945"/>
        <dbReference type="ChEBI" id="CHEBI:58272"/>
        <dbReference type="EC" id="1.1.1.95"/>
    </reaction>
</comment>
<dbReference type="AlphaFoldDB" id="A0A7S4JBF2"/>
<dbReference type="GO" id="GO:0004617">
    <property type="term" value="F:phosphoglycerate dehydrogenase activity"/>
    <property type="evidence" value="ECO:0007669"/>
    <property type="project" value="UniProtKB-EC"/>
</dbReference>
<protein>
    <recommendedName>
        <fullName evidence="2">phosphoglycerate dehydrogenase</fullName>
        <ecNumber evidence="2">1.1.1.95</ecNumber>
    </recommendedName>
</protein>
<evidence type="ECO:0000259" key="7">
    <source>
        <dbReference type="PROSITE" id="PS51671"/>
    </source>
</evidence>
<dbReference type="InterPro" id="IPR036291">
    <property type="entry name" value="NAD(P)-bd_dom_sf"/>
</dbReference>
<dbReference type="UniPathway" id="UPA00135">
    <property type="reaction ID" value="UER00196"/>
</dbReference>